<evidence type="ECO:0000256" key="4">
    <source>
        <dbReference type="ARBA" id="ARBA00022475"/>
    </source>
</evidence>
<dbReference type="GO" id="GO:0005886">
    <property type="term" value="C:plasma membrane"/>
    <property type="evidence" value="ECO:0007669"/>
    <property type="project" value="UniProtKB-SubCell"/>
</dbReference>
<evidence type="ECO:0000256" key="1">
    <source>
        <dbReference type="ARBA" id="ARBA00004609"/>
    </source>
</evidence>
<evidence type="ECO:0000313" key="18">
    <source>
        <dbReference type="Proteomes" id="UP000287166"/>
    </source>
</evidence>
<keyword evidence="7" id="KW-0479">Metal-binding</keyword>
<comment type="subcellular location">
    <subcellularLocation>
        <location evidence="1">Cell membrane</location>
        <topology evidence="1">Lipid-anchor</topology>
        <topology evidence="1">GPI-anchor</topology>
    </subcellularLocation>
    <subcellularLocation>
        <location evidence="2">Secreted</location>
    </subcellularLocation>
</comment>
<evidence type="ECO:0000256" key="3">
    <source>
        <dbReference type="ARBA" id="ARBA00010031"/>
    </source>
</evidence>
<comment type="similarity">
    <text evidence="3">Belongs to the RBT5 family.</text>
</comment>
<feature type="region of interest" description="Disordered" evidence="14">
    <location>
        <begin position="95"/>
        <end position="144"/>
    </location>
</feature>
<keyword evidence="10" id="KW-0472">Membrane</keyword>
<protein>
    <recommendedName>
        <fullName evidence="16">CFEM domain-containing protein</fullName>
    </recommendedName>
</protein>
<keyword evidence="12" id="KW-0325">Glycoprotein</keyword>
<evidence type="ECO:0000256" key="2">
    <source>
        <dbReference type="ARBA" id="ARBA00004613"/>
    </source>
</evidence>
<dbReference type="InParanoid" id="A0A401GMQ4"/>
<evidence type="ECO:0000256" key="10">
    <source>
        <dbReference type="ARBA" id="ARBA00023136"/>
    </source>
</evidence>
<keyword evidence="5" id="KW-0964">Secreted</keyword>
<dbReference type="InterPro" id="IPR008427">
    <property type="entry name" value="Extracellular_membr_CFEM_dom"/>
</dbReference>
<evidence type="ECO:0000256" key="5">
    <source>
        <dbReference type="ARBA" id="ARBA00022525"/>
    </source>
</evidence>
<dbReference type="InterPro" id="IPR051735">
    <property type="entry name" value="CFEM_domain"/>
</dbReference>
<dbReference type="GO" id="GO:0005576">
    <property type="term" value="C:extracellular region"/>
    <property type="evidence" value="ECO:0007669"/>
    <property type="project" value="UniProtKB-SubCell"/>
</dbReference>
<dbReference type="GeneID" id="38780412"/>
<evidence type="ECO:0000259" key="16">
    <source>
        <dbReference type="PROSITE" id="PS52012"/>
    </source>
</evidence>
<organism evidence="17 18">
    <name type="scientific">Sparassis crispa</name>
    <dbReference type="NCBI Taxonomy" id="139825"/>
    <lineage>
        <taxon>Eukaryota</taxon>
        <taxon>Fungi</taxon>
        <taxon>Dikarya</taxon>
        <taxon>Basidiomycota</taxon>
        <taxon>Agaricomycotina</taxon>
        <taxon>Agaricomycetes</taxon>
        <taxon>Polyporales</taxon>
        <taxon>Sparassidaceae</taxon>
        <taxon>Sparassis</taxon>
    </lineage>
</organism>
<evidence type="ECO:0000256" key="11">
    <source>
        <dbReference type="ARBA" id="ARBA00023157"/>
    </source>
</evidence>
<reference evidence="17 18" key="1">
    <citation type="journal article" date="2018" name="Sci. Rep.">
        <title>Genome sequence of the cauliflower mushroom Sparassis crispa (Hanabiratake) and its association with beneficial usage.</title>
        <authorList>
            <person name="Kiyama R."/>
            <person name="Furutani Y."/>
            <person name="Kawaguchi K."/>
            <person name="Nakanishi T."/>
        </authorList>
    </citation>
    <scope>NUCLEOTIDE SEQUENCE [LARGE SCALE GENOMIC DNA]</scope>
</reference>
<dbReference type="OrthoDB" id="3065412at2759"/>
<sequence>MRFAALLALSGAIASVSAGTILRRQFPSCATPCLANANFGSCNESDDTCLCNSSQFVDSVTTCIMSSCNGSDLTTAEQDAQQLCLAVGVTLTATPSGSATGSATPSATAPSSSSAASASSSAHSSSSASSSASSSSSAPSATHSSGALSHGVPALAALAAVGAVAFAL</sequence>
<evidence type="ECO:0000256" key="14">
    <source>
        <dbReference type="SAM" id="MobiDB-lite"/>
    </source>
</evidence>
<evidence type="ECO:0000313" key="17">
    <source>
        <dbReference type="EMBL" id="GBE83495.1"/>
    </source>
</evidence>
<keyword evidence="18" id="KW-1185">Reference proteome</keyword>
<evidence type="ECO:0000256" key="7">
    <source>
        <dbReference type="ARBA" id="ARBA00022723"/>
    </source>
</evidence>
<keyword evidence="13" id="KW-0449">Lipoprotein</keyword>
<evidence type="ECO:0000256" key="12">
    <source>
        <dbReference type="ARBA" id="ARBA00023180"/>
    </source>
</evidence>
<keyword evidence="6" id="KW-0349">Heme</keyword>
<dbReference type="PANTHER" id="PTHR37928">
    <property type="entry name" value="CFEM DOMAIN PROTEIN (AFU_ORTHOLOGUE AFUA_6G14090)"/>
    <property type="match status" value="1"/>
</dbReference>
<dbReference type="Proteomes" id="UP000287166">
    <property type="component" value="Unassembled WGS sequence"/>
</dbReference>
<dbReference type="STRING" id="139825.A0A401GMQ4"/>
<evidence type="ECO:0000256" key="8">
    <source>
        <dbReference type="ARBA" id="ARBA00022729"/>
    </source>
</evidence>
<keyword evidence="8 15" id="KW-0732">Signal</keyword>
<evidence type="ECO:0000256" key="6">
    <source>
        <dbReference type="ARBA" id="ARBA00022617"/>
    </source>
</evidence>
<gene>
    <name evidence="17" type="ORF">SCP_0505460</name>
</gene>
<feature type="signal peptide" evidence="15">
    <location>
        <begin position="1"/>
        <end position="18"/>
    </location>
</feature>
<dbReference type="GO" id="GO:0046872">
    <property type="term" value="F:metal ion binding"/>
    <property type="evidence" value="ECO:0007669"/>
    <property type="project" value="UniProtKB-KW"/>
</dbReference>
<dbReference type="AlphaFoldDB" id="A0A401GMQ4"/>
<dbReference type="Pfam" id="PF05730">
    <property type="entry name" value="CFEM"/>
    <property type="match status" value="1"/>
</dbReference>
<keyword evidence="11" id="KW-1015">Disulfide bond</keyword>
<comment type="caution">
    <text evidence="17">The sequence shown here is derived from an EMBL/GenBank/DDBJ whole genome shotgun (WGS) entry which is preliminary data.</text>
</comment>
<feature type="domain" description="CFEM" evidence="16">
    <location>
        <begin position="1"/>
        <end position="111"/>
    </location>
</feature>
<dbReference type="SMART" id="SM00747">
    <property type="entry name" value="CFEM"/>
    <property type="match status" value="1"/>
</dbReference>
<proteinExistence type="inferred from homology"/>
<dbReference type="PROSITE" id="PS52012">
    <property type="entry name" value="CFEM"/>
    <property type="match status" value="1"/>
</dbReference>
<evidence type="ECO:0000256" key="15">
    <source>
        <dbReference type="SAM" id="SignalP"/>
    </source>
</evidence>
<evidence type="ECO:0000256" key="9">
    <source>
        <dbReference type="ARBA" id="ARBA00023004"/>
    </source>
</evidence>
<dbReference type="RefSeq" id="XP_027614408.1">
    <property type="nucleotide sequence ID" value="XM_027758607.1"/>
</dbReference>
<feature type="chain" id="PRO_5019385286" description="CFEM domain-containing protein" evidence="15">
    <location>
        <begin position="19"/>
        <end position="168"/>
    </location>
</feature>
<keyword evidence="9" id="KW-0408">Iron</keyword>
<name>A0A401GMQ4_9APHY</name>
<keyword evidence="4" id="KW-1003">Cell membrane</keyword>
<dbReference type="PANTHER" id="PTHR37928:SF2">
    <property type="entry name" value="GPI ANCHORED CFEM DOMAIN PROTEIN (AFU_ORTHOLOGUE AFUA_6G10580)"/>
    <property type="match status" value="1"/>
</dbReference>
<accession>A0A401GMQ4</accession>
<evidence type="ECO:0000256" key="13">
    <source>
        <dbReference type="ARBA" id="ARBA00023288"/>
    </source>
</evidence>
<dbReference type="EMBL" id="BFAD01000005">
    <property type="protein sequence ID" value="GBE83495.1"/>
    <property type="molecule type" value="Genomic_DNA"/>
</dbReference>